<dbReference type="SUPFAM" id="SSF53955">
    <property type="entry name" value="Lysozyme-like"/>
    <property type="match status" value="1"/>
</dbReference>
<dbReference type="InterPro" id="IPR023346">
    <property type="entry name" value="Lysozyme-like_dom_sf"/>
</dbReference>
<evidence type="ECO:0000313" key="4">
    <source>
        <dbReference type="Proteomes" id="UP000295008"/>
    </source>
</evidence>
<comment type="caution">
    <text evidence="3">The sequence shown here is derived from an EMBL/GenBank/DDBJ whole genome shotgun (WGS) entry which is preliminary data.</text>
</comment>
<feature type="domain" description="Transglycosylase SLT" evidence="2">
    <location>
        <begin position="34"/>
        <end position="142"/>
    </location>
</feature>
<gene>
    <name evidence="3" type="ORF">EDC14_1009136</name>
</gene>
<dbReference type="OrthoDB" id="9815002at2"/>
<organism evidence="3 4">
    <name type="scientific">Hydrogenispora ethanolica</name>
    <dbReference type="NCBI Taxonomy" id="1082276"/>
    <lineage>
        <taxon>Bacteria</taxon>
        <taxon>Bacillati</taxon>
        <taxon>Bacillota</taxon>
        <taxon>Hydrogenispora</taxon>
    </lineage>
</organism>
<dbReference type="GO" id="GO:0008933">
    <property type="term" value="F:peptidoglycan lytic transglycosylase activity"/>
    <property type="evidence" value="ECO:0007669"/>
    <property type="project" value="InterPro"/>
</dbReference>
<proteinExistence type="inferred from homology"/>
<dbReference type="PANTHER" id="PTHR37423">
    <property type="entry name" value="SOLUBLE LYTIC MUREIN TRANSGLYCOSYLASE-RELATED"/>
    <property type="match status" value="1"/>
</dbReference>
<dbReference type="GO" id="GO:0016020">
    <property type="term" value="C:membrane"/>
    <property type="evidence" value="ECO:0007669"/>
    <property type="project" value="InterPro"/>
</dbReference>
<evidence type="ECO:0000256" key="1">
    <source>
        <dbReference type="ARBA" id="ARBA00007734"/>
    </source>
</evidence>
<dbReference type="InterPro" id="IPR000189">
    <property type="entry name" value="Transglyc_AS"/>
</dbReference>
<keyword evidence="4" id="KW-1185">Reference proteome</keyword>
<dbReference type="CDD" id="cd16896">
    <property type="entry name" value="LT_Slt70-like"/>
    <property type="match status" value="1"/>
</dbReference>
<dbReference type="InterPro" id="IPR008258">
    <property type="entry name" value="Transglycosylase_SLT_dom_1"/>
</dbReference>
<dbReference type="RefSeq" id="WP_132014089.1">
    <property type="nucleotide sequence ID" value="NZ_SLUN01000009.1"/>
</dbReference>
<sequence>MGKPRVLLFVAILLLLFLHKPLLRNYFILEQRELIIDYSRIHQLNPALVSAMVFVESGFNPEAESHKGAVGLMQVMPATGQWVAQQLVWRDFTVTDLKDPAKNLRIGIWYLAYLKRNFRQNDNLALASYNAGSSYVSSWIERGVWNGDMVKVEQIPFPETKKYLIKVAVLKKVYRYLYPELDS</sequence>
<name>A0A4R1RVX8_HYDET</name>
<dbReference type="EMBL" id="SLUN01000009">
    <property type="protein sequence ID" value="TCL70818.1"/>
    <property type="molecule type" value="Genomic_DNA"/>
</dbReference>
<dbReference type="PANTHER" id="PTHR37423:SF2">
    <property type="entry name" value="MEMBRANE-BOUND LYTIC MUREIN TRANSGLYCOSYLASE C"/>
    <property type="match status" value="1"/>
</dbReference>
<dbReference type="GO" id="GO:0000270">
    <property type="term" value="P:peptidoglycan metabolic process"/>
    <property type="evidence" value="ECO:0007669"/>
    <property type="project" value="InterPro"/>
</dbReference>
<evidence type="ECO:0000259" key="2">
    <source>
        <dbReference type="Pfam" id="PF01464"/>
    </source>
</evidence>
<dbReference type="AlphaFoldDB" id="A0A4R1RVX8"/>
<dbReference type="Gene3D" id="1.10.530.10">
    <property type="match status" value="1"/>
</dbReference>
<protein>
    <submittedName>
        <fullName evidence="3">Soluble lytic murein transglycosylase</fullName>
    </submittedName>
</protein>
<reference evidence="3 4" key="1">
    <citation type="submission" date="2019-03" db="EMBL/GenBank/DDBJ databases">
        <title>Genomic Encyclopedia of Type Strains, Phase IV (KMG-IV): sequencing the most valuable type-strain genomes for metagenomic binning, comparative biology and taxonomic classification.</title>
        <authorList>
            <person name="Goeker M."/>
        </authorList>
    </citation>
    <scope>NUCLEOTIDE SEQUENCE [LARGE SCALE GENOMIC DNA]</scope>
    <source>
        <strain evidence="3 4">LX-B</strain>
    </source>
</reference>
<dbReference type="PROSITE" id="PS00922">
    <property type="entry name" value="TRANSGLYCOSYLASE"/>
    <property type="match status" value="1"/>
</dbReference>
<comment type="similarity">
    <text evidence="1">Belongs to the transglycosylase Slt family.</text>
</comment>
<dbReference type="Pfam" id="PF01464">
    <property type="entry name" value="SLT"/>
    <property type="match status" value="1"/>
</dbReference>
<dbReference type="Proteomes" id="UP000295008">
    <property type="component" value="Unassembled WGS sequence"/>
</dbReference>
<accession>A0A4R1RVX8</accession>
<evidence type="ECO:0000313" key="3">
    <source>
        <dbReference type="EMBL" id="TCL70818.1"/>
    </source>
</evidence>